<feature type="signal peptide" evidence="5">
    <location>
        <begin position="1"/>
        <end position="29"/>
    </location>
</feature>
<comment type="similarity">
    <text evidence="1">Belongs to the serine-aspartate repeat-containing protein (SDr) family.</text>
</comment>
<keyword evidence="4" id="KW-0812">Transmembrane</keyword>
<evidence type="ECO:0000259" key="6">
    <source>
        <dbReference type="Pfam" id="PF16555"/>
    </source>
</evidence>
<dbReference type="Pfam" id="PF17802">
    <property type="entry name" value="SpaA"/>
    <property type="match status" value="2"/>
</dbReference>
<name>A0ABP3HIX9_9LACT</name>
<dbReference type="EMBL" id="BAAACW010000137">
    <property type="protein sequence ID" value="GAA0369202.1"/>
    <property type="molecule type" value="Genomic_DNA"/>
</dbReference>
<evidence type="ECO:0000313" key="9">
    <source>
        <dbReference type="Proteomes" id="UP001501166"/>
    </source>
</evidence>
<accession>A0ABP3HIX9</accession>
<keyword evidence="9" id="KW-1185">Reference proteome</keyword>
<dbReference type="SUPFAM" id="SSF49478">
    <property type="entry name" value="Cna protein B-type domain"/>
    <property type="match status" value="1"/>
</dbReference>
<gene>
    <name evidence="8" type="ORF">GCM10008932_21080</name>
</gene>
<feature type="domain" description="SpaA-like prealbumin fold" evidence="7">
    <location>
        <begin position="423"/>
        <end position="511"/>
    </location>
</feature>
<evidence type="ECO:0000256" key="3">
    <source>
        <dbReference type="ARBA" id="ARBA00022729"/>
    </source>
</evidence>
<dbReference type="RefSeq" id="WP_343756471.1">
    <property type="nucleotide sequence ID" value="NZ_BAAACW010000137.1"/>
</dbReference>
<dbReference type="InterPro" id="IPR032364">
    <property type="entry name" value="GramPos_pilinD1_N"/>
</dbReference>
<feature type="domain" description="SpaA-like prealbumin fold" evidence="7">
    <location>
        <begin position="165"/>
        <end position="246"/>
    </location>
</feature>
<dbReference type="Gene3D" id="2.60.40.10">
    <property type="entry name" value="Immunoglobulins"/>
    <property type="match status" value="3"/>
</dbReference>
<keyword evidence="3 5" id="KW-0732">Signal</keyword>
<dbReference type="Gene3D" id="2.60.40.740">
    <property type="match status" value="1"/>
</dbReference>
<reference evidence="9" key="1">
    <citation type="journal article" date="2019" name="Int. J. Syst. Evol. Microbiol.">
        <title>The Global Catalogue of Microorganisms (GCM) 10K type strain sequencing project: providing services to taxonomists for standard genome sequencing and annotation.</title>
        <authorList>
            <consortium name="The Broad Institute Genomics Platform"/>
            <consortium name="The Broad Institute Genome Sequencing Center for Infectious Disease"/>
            <person name="Wu L."/>
            <person name="Ma J."/>
        </authorList>
    </citation>
    <scope>NUCLEOTIDE SEQUENCE [LARGE SCALE GENOMIC DNA]</scope>
    <source>
        <strain evidence="9">JCM 12662</strain>
    </source>
</reference>
<dbReference type="PANTHER" id="PTHR36108">
    <property type="entry name" value="COLOSSIN-B-RELATED"/>
    <property type="match status" value="1"/>
</dbReference>
<keyword evidence="4" id="KW-0472">Membrane</keyword>
<keyword evidence="4" id="KW-1133">Transmembrane helix</keyword>
<keyword evidence="2" id="KW-0964">Secreted</keyword>
<dbReference type="Proteomes" id="UP001501166">
    <property type="component" value="Unassembled WGS sequence"/>
</dbReference>
<organism evidence="8 9">
    <name type="scientific">Alkalibacterium iburiense</name>
    <dbReference type="NCBI Taxonomy" id="290589"/>
    <lineage>
        <taxon>Bacteria</taxon>
        <taxon>Bacillati</taxon>
        <taxon>Bacillota</taxon>
        <taxon>Bacilli</taxon>
        <taxon>Lactobacillales</taxon>
        <taxon>Carnobacteriaceae</taxon>
        <taxon>Alkalibacterium</taxon>
    </lineage>
</organism>
<sequence length="573" mass="62687">MTKRTRRLAGLLMGLLMVLSIILPTVAMAASPRPDKGNLHIHKVQTNYDPFNDALITNDGLSQDLPADATFLEGAEFSVYRVADDADITVDVSELTPIVKQTDENGLALFNNLPKGRYYVVETDTPKGVEEFSGPFLVDVPMMNPDGREWNKNVHVYPKNQLILGAVELIKWAEDGKTGLPGAEFSLFKVGKHADEEIASELTTGTDGKIFVGDLVVGNYYFVETRAPEGYGLNKTPIPFEVTKSDHAYGVGNNLGNLVDDKVIREGVALVNYDLPEINKYVTSMEQLYDSADFFETVTWIIRADVPGDIKDAESFVITDTFGKALTYDGNLTVLADNQAFSNFSVSGVTLGSEGGSLVLDFDVDALDGVDELIISFDTFINENAIMGLDYENEVKLDFNNGHHVYTSRPEENPFVHTGGKAFIKINTAHEALEGAEFVIHNGNGKYLQSDYTWGSKGTARVFKSKADGTFDVKGLAYGDYYLEETKAPNVGGVQYRLLEKDFKFTVNANSYYTDPSAITSATADPTAESAKIKNSPEMKLPQTGGMGTLVFSLLGIGLMGTSAKLYKKVEKK</sequence>
<evidence type="ECO:0000256" key="4">
    <source>
        <dbReference type="SAM" id="Phobius"/>
    </source>
</evidence>
<dbReference type="NCBIfam" id="TIGR04226">
    <property type="entry name" value="RrgB_K2N_iso_D2"/>
    <property type="match status" value="1"/>
</dbReference>
<evidence type="ECO:0000259" key="7">
    <source>
        <dbReference type="Pfam" id="PF17802"/>
    </source>
</evidence>
<evidence type="ECO:0000256" key="2">
    <source>
        <dbReference type="ARBA" id="ARBA00022525"/>
    </source>
</evidence>
<protein>
    <submittedName>
        <fullName evidence="8">LPXTG cell wall anchor domain-containing protein</fullName>
    </submittedName>
</protein>
<feature type="transmembrane region" description="Helical" evidence="4">
    <location>
        <begin position="545"/>
        <end position="567"/>
    </location>
</feature>
<dbReference type="PANTHER" id="PTHR36108:SF13">
    <property type="entry name" value="COLOSSIN-B-RELATED"/>
    <property type="match status" value="1"/>
</dbReference>
<dbReference type="NCBIfam" id="TIGR01167">
    <property type="entry name" value="LPXTG_anchor"/>
    <property type="match status" value="1"/>
</dbReference>
<dbReference type="InterPro" id="IPR013783">
    <property type="entry name" value="Ig-like_fold"/>
</dbReference>
<evidence type="ECO:0000256" key="5">
    <source>
        <dbReference type="SAM" id="SignalP"/>
    </source>
</evidence>
<proteinExistence type="inferred from homology"/>
<comment type="caution">
    <text evidence="8">The sequence shown here is derived from an EMBL/GenBank/DDBJ whole genome shotgun (WGS) entry which is preliminary data.</text>
</comment>
<evidence type="ECO:0000313" key="8">
    <source>
        <dbReference type="EMBL" id="GAA0369202.1"/>
    </source>
</evidence>
<evidence type="ECO:0000256" key="1">
    <source>
        <dbReference type="ARBA" id="ARBA00007257"/>
    </source>
</evidence>
<dbReference type="Pfam" id="PF16555">
    <property type="entry name" value="GramPos_pilinD1"/>
    <property type="match status" value="1"/>
</dbReference>
<feature type="domain" description="Gram-positive pilin subunit D1 N-terminal" evidence="6">
    <location>
        <begin position="96"/>
        <end position="161"/>
    </location>
</feature>
<dbReference type="SUPFAM" id="SSF117074">
    <property type="entry name" value="Hypothetical protein PA1324"/>
    <property type="match status" value="1"/>
</dbReference>
<dbReference type="InterPro" id="IPR026466">
    <property type="entry name" value="Fim_isopep_form_D2_dom"/>
</dbReference>
<feature type="chain" id="PRO_5046533533" evidence="5">
    <location>
        <begin position="30"/>
        <end position="573"/>
    </location>
</feature>
<dbReference type="InterPro" id="IPR041033">
    <property type="entry name" value="SpaA_PFL_dom_1"/>
</dbReference>